<gene>
    <name evidence="1" type="ORF">NB700_000586</name>
</gene>
<evidence type="ECO:0000313" key="1">
    <source>
        <dbReference type="EMBL" id="MCW0398030.1"/>
    </source>
</evidence>
<protein>
    <submittedName>
        <fullName evidence="1">Uncharacterized protein</fullName>
    </submittedName>
</protein>
<reference evidence="1 2" key="1">
    <citation type="submission" date="2022-06" db="EMBL/GenBank/DDBJ databases">
        <title>Dynamics of rice microbiomes reveals core vertical transmitted seed endophytes.</title>
        <authorList>
            <person name="Liao K."/>
            <person name="Zhang X."/>
        </authorList>
    </citation>
    <scope>NUCLEOTIDE SEQUENCE [LARGE SCALE GENOMIC DNA]</scope>
    <source>
        <strain evidence="1 2">YT10-10-1</strain>
    </source>
</reference>
<organism evidence="1 2">
    <name type="scientific">Xanthomonas sacchari</name>
    <dbReference type="NCBI Taxonomy" id="56458"/>
    <lineage>
        <taxon>Bacteria</taxon>
        <taxon>Pseudomonadati</taxon>
        <taxon>Pseudomonadota</taxon>
        <taxon>Gammaproteobacteria</taxon>
        <taxon>Lysobacterales</taxon>
        <taxon>Lysobacteraceae</taxon>
        <taxon>Xanthomonas</taxon>
    </lineage>
</organism>
<keyword evidence="2" id="KW-1185">Reference proteome</keyword>
<comment type="caution">
    <text evidence="1">The sequence shown here is derived from an EMBL/GenBank/DDBJ whole genome shotgun (WGS) entry which is preliminary data.</text>
</comment>
<evidence type="ECO:0000313" key="2">
    <source>
        <dbReference type="Proteomes" id="UP001320843"/>
    </source>
</evidence>
<sequence length="44" mass="5139">MQQAKPGRRDLDVIEAAVKYAHRLYPFRLNGKIDQPWKQVTNSV</sequence>
<name>A0ABT3DRB3_9XANT</name>
<dbReference type="RefSeq" id="WP_017909367.1">
    <property type="nucleotide sequence ID" value="NZ_CP099530.1"/>
</dbReference>
<dbReference type="EMBL" id="JANFWR010000003">
    <property type="protein sequence ID" value="MCW0398030.1"/>
    <property type="molecule type" value="Genomic_DNA"/>
</dbReference>
<accession>A0ABT3DRB3</accession>
<proteinExistence type="predicted"/>
<dbReference type="Proteomes" id="UP001320843">
    <property type="component" value="Unassembled WGS sequence"/>
</dbReference>